<evidence type="ECO:0000256" key="4">
    <source>
        <dbReference type="ARBA" id="ARBA00023136"/>
    </source>
</evidence>
<dbReference type="PANTHER" id="PTHR37422:SF21">
    <property type="entry name" value="EXOQ-LIKE PROTEIN"/>
    <property type="match status" value="1"/>
</dbReference>
<organism evidence="8 9">
    <name type="scientific">alpha proteobacterium IMCC14465</name>
    <dbReference type="NCBI Taxonomy" id="1220535"/>
    <lineage>
        <taxon>Bacteria</taxon>
        <taxon>Pseudomonadati</taxon>
        <taxon>Pseudomonadota</taxon>
        <taxon>Alphaproteobacteria</taxon>
        <taxon>PS1 clade</taxon>
    </lineage>
</organism>
<feature type="transmembrane region" description="Helical" evidence="5">
    <location>
        <begin position="164"/>
        <end position="181"/>
    </location>
</feature>
<dbReference type="EMBL" id="ALYF01000008">
    <property type="protein sequence ID" value="EJW20553.1"/>
    <property type="molecule type" value="Genomic_DNA"/>
</dbReference>
<dbReference type="InterPro" id="IPR021797">
    <property type="entry name" value="Wzy_C_2"/>
</dbReference>
<evidence type="ECO:0000259" key="6">
    <source>
        <dbReference type="Pfam" id="PF04932"/>
    </source>
</evidence>
<feature type="transmembrane region" description="Helical" evidence="5">
    <location>
        <begin position="356"/>
        <end position="379"/>
    </location>
</feature>
<feature type="transmembrane region" description="Helical" evidence="5">
    <location>
        <begin position="9"/>
        <end position="26"/>
    </location>
</feature>
<dbReference type="PANTHER" id="PTHR37422">
    <property type="entry name" value="TEICHURONIC ACID BIOSYNTHESIS PROTEIN TUAE"/>
    <property type="match status" value="1"/>
</dbReference>
<dbReference type="Pfam" id="PF04932">
    <property type="entry name" value="Wzy_C"/>
    <property type="match status" value="1"/>
</dbReference>
<feature type="transmembrane region" description="Helical" evidence="5">
    <location>
        <begin position="247"/>
        <end position="270"/>
    </location>
</feature>
<dbReference type="GO" id="GO:0016020">
    <property type="term" value="C:membrane"/>
    <property type="evidence" value="ECO:0007669"/>
    <property type="project" value="UniProtKB-SubCell"/>
</dbReference>
<feature type="transmembrane region" description="Helical" evidence="5">
    <location>
        <begin position="91"/>
        <end position="110"/>
    </location>
</feature>
<feature type="transmembrane region" description="Helical" evidence="5">
    <location>
        <begin position="122"/>
        <end position="144"/>
    </location>
</feature>
<evidence type="ECO:0000256" key="5">
    <source>
        <dbReference type="SAM" id="Phobius"/>
    </source>
</evidence>
<dbReference type="eggNOG" id="COG3307">
    <property type="taxonomic scope" value="Bacteria"/>
</dbReference>
<comment type="subcellular location">
    <subcellularLocation>
        <location evidence="1">Membrane</location>
        <topology evidence="1">Multi-pass membrane protein</topology>
    </subcellularLocation>
</comment>
<feature type="transmembrane region" description="Helical" evidence="5">
    <location>
        <begin position="38"/>
        <end position="61"/>
    </location>
</feature>
<evidence type="ECO:0000256" key="1">
    <source>
        <dbReference type="ARBA" id="ARBA00004141"/>
    </source>
</evidence>
<proteinExistence type="predicted"/>
<feature type="transmembrane region" description="Helical" evidence="5">
    <location>
        <begin position="193"/>
        <end position="211"/>
    </location>
</feature>
<feature type="transmembrane region" description="Helical" evidence="5">
    <location>
        <begin position="391"/>
        <end position="408"/>
    </location>
</feature>
<keyword evidence="9" id="KW-1185">Reference proteome</keyword>
<feature type="domain" description="O-antigen ligase-related" evidence="6">
    <location>
        <begin position="201"/>
        <end position="371"/>
    </location>
</feature>
<dbReference type="STRING" id="1220535.IMCC14465_16780"/>
<keyword evidence="2 5" id="KW-0812">Transmembrane</keyword>
<comment type="caution">
    <text evidence="8">The sequence shown here is derived from an EMBL/GenBank/DDBJ whole genome shotgun (WGS) entry which is preliminary data.</text>
</comment>
<evidence type="ECO:0000256" key="2">
    <source>
        <dbReference type="ARBA" id="ARBA00022692"/>
    </source>
</evidence>
<feature type="domain" description="Virulence factor membrane-bound polymerase C-terminal" evidence="7">
    <location>
        <begin position="392"/>
        <end position="488"/>
    </location>
</feature>
<sequence>MYRLQSSQILIGLIGFTAFILMLWTLPSHGNYLTPRNLFMWMMIFLICGAGFLPVAITGLIKFQKVWLIGLIPPAYMLIRMVFFGSDVPESTLLTITALTGFWLLLIALIQIDISKKQWDLIFDILLVSTLIGLSVSFILPSYFNNHLSFLPASLRAPFAGFEQPNLMASFLATLVTLSFVRSLRSSAPQKIIRTIIQSAFTIIFVAVIFASQSQAGMLGLFLACLLVSLIALFFARLETTTFKKILFFWGLIIAGYGLNIALPSVQLLLETTTAVEVLNKGLAAEFSSNLNAIQGSQDLRIKCWLITIAMIADAPILGHGLGHFSEGFYNTLTSKPEFHNPPYFYASLSHPHNEILYILAEHGLIGFLLIAVPFIYMAQSMMKQAGASSLYILALLLPIGLHTMVEFPLYMSGLHWLLLGLIIIWALNFETNETLPASPISTHAFLPMLRPSIRMALIVGLTTIPAFYAGQTAVTAYQAWVHNNEYQYKSFAGYIEHSKYRRELWHPILGRRYTTLHEMVVVSEASSFGYKEIAQKLLPRLEAERHHFENYGYWVALAKGYHLLGDTENLERHLERAQKINPSHYKNLIRTLNLERPE</sequence>
<keyword evidence="4 5" id="KW-0472">Membrane</keyword>
<accession>J9DEM0</accession>
<gene>
    <name evidence="8" type="ORF">IMCC14465_16780</name>
</gene>
<feature type="transmembrane region" description="Helical" evidence="5">
    <location>
        <begin position="453"/>
        <end position="471"/>
    </location>
</feature>
<evidence type="ECO:0000313" key="8">
    <source>
        <dbReference type="EMBL" id="EJW20553.1"/>
    </source>
</evidence>
<evidence type="ECO:0000256" key="3">
    <source>
        <dbReference type="ARBA" id="ARBA00022989"/>
    </source>
</evidence>
<reference evidence="8 9" key="1">
    <citation type="journal article" date="2012" name="J. Bacteriol.">
        <title>Genome Sequence of Strain IMCC14465, Isolated from the East Sea, Belonging to the PS1 Clade of Alphaproteobacteria.</title>
        <authorList>
            <person name="Yang S.J."/>
            <person name="Kang I."/>
            <person name="Cho J.C."/>
        </authorList>
    </citation>
    <scope>NUCLEOTIDE SEQUENCE [LARGE SCALE GENOMIC DNA]</scope>
    <source>
        <strain evidence="8 9">IMCC14465</strain>
    </source>
</reference>
<dbReference type="AlphaFoldDB" id="J9DEM0"/>
<evidence type="ECO:0000313" key="9">
    <source>
        <dbReference type="Proteomes" id="UP000004836"/>
    </source>
</evidence>
<protein>
    <submittedName>
        <fullName evidence="8">Uncharacterized protein</fullName>
    </submittedName>
</protein>
<dbReference type="InterPro" id="IPR007016">
    <property type="entry name" value="O-antigen_ligase-rel_domated"/>
</dbReference>
<feature type="transmembrane region" description="Helical" evidence="5">
    <location>
        <begin position="217"/>
        <end position="235"/>
    </location>
</feature>
<feature type="transmembrane region" description="Helical" evidence="5">
    <location>
        <begin position="66"/>
        <end position="85"/>
    </location>
</feature>
<name>J9DEM0_9PROT</name>
<evidence type="ECO:0000259" key="7">
    <source>
        <dbReference type="Pfam" id="PF11846"/>
    </source>
</evidence>
<dbReference type="Pfam" id="PF11846">
    <property type="entry name" value="Wzy_C_2"/>
    <property type="match status" value="1"/>
</dbReference>
<keyword evidence="3 5" id="KW-1133">Transmembrane helix</keyword>
<dbReference type="InterPro" id="IPR051533">
    <property type="entry name" value="WaaL-like"/>
</dbReference>
<dbReference type="Proteomes" id="UP000004836">
    <property type="component" value="Unassembled WGS sequence"/>
</dbReference>